<dbReference type="RefSeq" id="WP_110391516.1">
    <property type="nucleotide sequence ID" value="NZ_QJKI01000019.1"/>
</dbReference>
<organism evidence="1 2">
    <name type="scientific">Rivihabitans pingtungensis</name>
    <dbReference type="NCBI Taxonomy" id="1054498"/>
    <lineage>
        <taxon>Bacteria</taxon>
        <taxon>Pseudomonadati</taxon>
        <taxon>Pseudomonadota</taxon>
        <taxon>Betaproteobacteria</taxon>
        <taxon>Neisseriales</taxon>
        <taxon>Aquaspirillaceae</taxon>
        <taxon>Rivihabitans</taxon>
    </lineage>
</organism>
<accession>A0A318KKW2</accession>
<evidence type="ECO:0000313" key="2">
    <source>
        <dbReference type="Proteomes" id="UP000247555"/>
    </source>
</evidence>
<name>A0A318KKW2_9NEIS</name>
<reference evidence="1 2" key="1">
    <citation type="submission" date="2018-05" db="EMBL/GenBank/DDBJ databases">
        <title>Genomic Encyclopedia of Type Strains, Phase IV (KMG-IV): sequencing the most valuable type-strain genomes for metagenomic binning, comparative biology and taxonomic classification.</title>
        <authorList>
            <person name="Goeker M."/>
        </authorList>
    </citation>
    <scope>NUCLEOTIDE SEQUENCE [LARGE SCALE GENOMIC DNA]</scope>
    <source>
        <strain evidence="1 2">DSM 29661</strain>
    </source>
</reference>
<proteinExistence type="predicted"/>
<dbReference type="InterPro" id="IPR027417">
    <property type="entry name" value="P-loop_NTPase"/>
</dbReference>
<keyword evidence="2" id="KW-1185">Reference proteome</keyword>
<dbReference type="AlphaFoldDB" id="A0A318KKW2"/>
<dbReference type="Proteomes" id="UP000247555">
    <property type="component" value="Unassembled WGS sequence"/>
</dbReference>
<evidence type="ECO:0000313" key="1">
    <source>
        <dbReference type="EMBL" id="PXX77032.1"/>
    </source>
</evidence>
<evidence type="ECO:0008006" key="3">
    <source>
        <dbReference type="Google" id="ProtNLM"/>
    </source>
</evidence>
<sequence>MSALTLTLPDGGALALCAGQLTQCAWSPANQTAISAALLAAGQVTLALPAQGGLLSTLSVADNLTLAASYHGMPWAELDAALALLLPALALDAAAWRALLATPTEQLSADDRRRVLLLRAALTPAAAWLIDSDFFADAHPDLAARGQALLAQALPGRLAVWLTRPARPAQPGAEWKEPPP</sequence>
<dbReference type="SUPFAM" id="SSF52540">
    <property type="entry name" value="P-loop containing nucleoside triphosphate hydrolases"/>
    <property type="match status" value="1"/>
</dbReference>
<dbReference type="Gene3D" id="3.40.50.300">
    <property type="entry name" value="P-loop containing nucleotide triphosphate hydrolases"/>
    <property type="match status" value="1"/>
</dbReference>
<protein>
    <recommendedName>
        <fullName evidence="3">ABC transporter family protein</fullName>
    </recommendedName>
</protein>
<gene>
    <name evidence="1" type="ORF">DFR34_11933</name>
</gene>
<dbReference type="EMBL" id="QJKI01000019">
    <property type="protein sequence ID" value="PXX77032.1"/>
    <property type="molecule type" value="Genomic_DNA"/>
</dbReference>
<comment type="caution">
    <text evidence="1">The sequence shown here is derived from an EMBL/GenBank/DDBJ whole genome shotgun (WGS) entry which is preliminary data.</text>
</comment>